<name>A0A7J8BA43_ROUAE</name>
<comment type="caution">
    <text evidence="1">The sequence shown here is derived from an EMBL/GenBank/DDBJ whole genome shotgun (WGS) entry which is preliminary data.</text>
</comment>
<reference evidence="1 2" key="1">
    <citation type="journal article" date="2020" name="Nature">
        <title>Six reference-quality genomes reveal evolution of bat adaptations.</title>
        <authorList>
            <person name="Jebb D."/>
            <person name="Huang Z."/>
            <person name="Pippel M."/>
            <person name="Hughes G.M."/>
            <person name="Lavrichenko K."/>
            <person name="Devanna P."/>
            <person name="Winkler S."/>
            <person name="Jermiin L.S."/>
            <person name="Skirmuntt E.C."/>
            <person name="Katzourakis A."/>
            <person name="Burkitt-Gray L."/>
            <person name="Ray D.A."/>
            <person name="Sullivan K.A.M."/>
            <person name="Roscito J.G."/>
            <person name="Kirilenko B.M."/>
            <person name="Davalos L.M."/>
            <person name="Corthals A.P."/>
            <person name="Power M.L."/>
            <person name="Jones G."/>
            <person name="Ransome R.D."/>
            <person name="Dechmann D.K.N."/>
            <person name="Locatelli A.G."/>
            <person name="Puechmaille S.J."/>
            <person name="Fedrigo O."/>
            <person name="Jarvis E.D."/>
            <person name="Hiller M."/>
            <person name="Vernes S.C."/>
            <person name="Myers E.W."/>
            <person name="Teeling E.C."/>
        </authorList>
    </citation>
    <scope>NUCLEOTIDE SEQUENCE [LARGE SCALE GENOMIC DNA]</scope>
    <source>
        <strain evidence="1">MRouAeg1</strain>
        <tissue evidence="1">Muscle</tissue>
    </source>
</reference>
<keyword evidence="2" id="KW-1185">Reference proteome</keyword>
<dbReference type="Proteomes" id="UP000593571">
    <property type="component" value="Unassembled WGS sequence"/>
</dbReference>
<evidence type="ECO:0000313" key="2">
    <source>
        <dbReference type="Proteomes" id="UP000593571"/>
    </source>
</evidence>
<sequence>METESHEPSWDTGLEVAVPALVHLQDWWSLILVGGQDLGTLTLVPLMACSSQLRCGCRNSGPPVQAGCWTSRLLDLPAGWPDAVAHVRTSKEGLRAGEAPYDDGAAIPLGCFLAQYIVYVHCTIMFFVSDSLLNCFLLKSHIFHFLGSPGGLTPRMAAPHRVSVPPAPYSSMRGASAPQVFLSGRGPR</sequence>
<dbReference type="EMBL" id="JACASE010000018">
    <property type="protein sequence ID" value="KAF6395326.1"/>
    <property type="molecule type" value="Genomic_DNA"/>
</dbReference>
<organism evidence="1 2">
    <name type="scientific">Rousettus aegyptiacus</name>
    <name type="common">Egyptian fruit bat</name>
    <name type="synonym">Pteropus aegyptiacus</name>
    <dbReference type="NCBI Taxonomy" id="9407"/>
    <lineage>
        <taxon>Eukaryota</taxon>
        <taxon>Metazoa</taxon>
        <taxon>Chordata</taxon>
        <taxon>Craniata</taxon>
        <taxon>Vertebrata</taxon>
        <taxon>Euteleostomi</taxon>
        <taxon>Mammalia</taxon>
        <taxon>Eutheria</taxon>
        <taxon>Laurasiatheria</taxon>
        <taxon>Chiroptera</taxon>
        <taxon>Yinpterochiroptera</taxon>
        <taxon>Pteropodoidea</taxon>
        <taxon>Pteropodidae</taxon>
        <taxon>Rousettinae</taxon>
        <taxon>Rousettus</taxon>
    </lineage>
</organism>
<dbReference type="AlphaFoldDB" id="A0A7J8BA43"/>
<accession>A0A7J8BA43</accession>
<evidence type="ECO:0000313" key="1">
    <source>
        <dbReference type="EMBL" id="KAF6395326.1"/>
    </source>
</evidence>
<proteinExistence type="predicted"/>
<protein>
    <submittedName>
        <fullName evidence="1">Uncharacterized protein</fullName>
    </submittedName>
</protein>
<gene>
    <name evidence="1" type="ORF">HJG63_009890</name>
</gene>